<comment type="function">
    <text evidence="3">Required for maturation of 30S ribosomal subunits.</text>
</comment>
<dbReference type="PANTHER" id="PTHR33867">
    <property type="entry name" value="RIBOSOME MATURATION FACTOR RIMP"/>
    <property type="match status" value="1"/>
</dbReference>
<name>A0A399J8Y3_9MICC</name>
<accession>A0A399J8Y3</accession>
<dbReference type="InterPro" id="IPR028989">
    <property type="entry name" value="RimP_N"/>
</dbReference>
<reference evidence="5 6" key="1">
    <citation type="submission" date="2018-07" db="EMBL/GenBank/DDBJ databases">
        <title>Arthrobacter sp. nov., isolated from raw cow's milk with high bacterial count.</title>
        <authorList>
            <person name="Hahne J."/>
            <person name="Isele D."/>
            <person name="Lipski A."/>
        </authorList>
    </citation>
    <scope>NUCLEOTIDE SEQUENCE [LARGE SCALE GENOMIC DNA]</scope>
    <source>
        <strain evidence="5 6">JZ R-35</strain>
    </source>
</reference>
<feature type="domain" description="Ribosome maturation factor RimP N-terminal" evidence="4">
    <location>
        <begin position="18"/>
        <end position="91"/>
    </location>
</feature>
<dbReference type="EMBL" id="QQXK01000017">
    <property type="protein sequence ID" value="RII42015.1"/>
    <property type="molecule type" value="Genomic_DNA"/>
</dbReference>
<keyword evidence="6" id="KW-1185">Reference proteome</keyword>
<gene>
    <name evidence="3" type="primary">rimP</name>
    <name evidence="5" type="ORF">DWB68_09545</name>
</gene>
<dbReference type="PANTHER" id="PTHR33867:SF1">
    <property type="entry name" value="RIBOSOME MATURATION FACTOR RIMP"/>
    <property type="match status" value="1"/>
</dbReference>
<dbReference type="GO" id="GO:0000028">
    <property type="term" value="P:ribosomal small subunit assembly"/>
    <property type="evidence" value="ECO:0007669"/>
    <property type="project" value="TreeGrafter"/>
</dbReference>
<evidence type="ECO:0000259" key="4">
    <source>
        <dbReference type="Pfam" id="PF02576"/>
    </source>
</evidence>
<comment type="similarity">
    <text evidence="3">Belongs to the RimP family.</text>
</comment>
<evidence type="ECO:0000256" key="1">
    <source>
        <dbReference type="ARBA" id="ARBA00022490"/>
    </source>
</evidence>
<sequence length="193" mass="20454">MPTTPTTLPDVEALIAAVTPAVEDAGLLLEAVETVEAQPPIVRVIVDHEDGTVGVSLDKVAELSEAIGAALDADVLSGDTPYDLEVSSPGAGRPLTLPRHWTRNVGRIVRLKDTEGAELEGLLLAADEEGIDLEPIRPPAKKGMKAKVLPAVRLAYGQIRKGKVDVEATAARLLAERDDDESQLNKEETGEEA</sequence>
<keyword evidence="2 3" id="KW-0690">Ribosome biogenesis</keyword>
<dbReference type="GO" id="GO:0006412">
    <property type="term" value="P:translation"/>
    <property type="evidence" value="ECO:0007669"/>
    <property type="project" value="TreeGrafter"/>
</dbReference>
<dbReference type="SUPFAM" id="SSF75420">
    <property type="entry name" value="YhbC-like, N-terminal domain"/>
    <property type="match status" value="1"/>
</dbReference>
<dbReference type="HAMAP" id="MF_01077">
    <property type="entry name" value="RimP"/>
    <property type="match status" value="1"/>
</dbReference>
<dbReference type="Gene3D" id="3.30.300.70">
    <property type="entry name" value="RimP-like superfamily, N-terminal"/>
    <property type="match status" value="1"/>
</dbReference>
<dbReference type="InterPro" id="IPR035956">
    <property type="entry name" value="RimP_N_sf"/>
</dbReference>
<protein>
    <recommendedName>
        <fullName evidence="3">Ribosome maturation factor RimP</fullName>
    </recommendedName>
</protein>
<dbReference type="RefSeq" id="WP_119424908.1">
    <property type="nucleotide sequence ID" value="NZ_QQXK01000017.1"/>
</dbReference>
<dbReference type="AlphaFoldDB" id="A0A399J8Y3"/>
<organism evidence="5 6">
    <name type="scientific">Galactobacter valiniphilus</name>
    <dbReference type="NCBI Taxonomy" id="2676122"/>
    <lineage>
        <taxon>Bacteria</taxon>
        <taxon>Bacillati</taxon>
        <taxon>Actinomycetota</taxon>
        <taxon>Actinomycetes</taxon>
        <taxon>Micrococcales</taxon>
        <taxon>Micrococcaceae</taxon>
        <taxon>Galactobacter</taxon>
    </lineage>
</organism>
<dbReference type="GO" id="GO:0005829">
    <property type="term" value="C:cytosol"/>
    <property type="evidence" value="ECO:0007669"/>
    <property type="project" value="TreeGrafter"/>
</dbReference>
<proteinExistence type="inferred from homology"/>
<evidence type="ECO:0000256" key="2">
    <source>
        <dbReference type="ARBA" id="ARBA00022517"/>
    </source>
</evidence>
<dbReference type="Proteomes" id="UP000265419">
    <property type="component" value="Unassembled WGS sequence"/>
</dbReference>
<evidence type="ECO:0000313" key="5">
    <source>
        <dbReference type="EMBL" id="RII42015.1"/>
    </source>
</evidence>
<keyword evidence="1 3" id="KW-0963">Cytoplasm</keyword>
<comment type="caution">
    <text evidence="5">The sequence shown here is derived from an EMBL/GenBank/DDBJ whole genome shotgun (WGS) entry which is preliminary data.</text>
</comment>
<evidence type="ECO:0000313" key="6">
    <source>
        <dbReference type="Proteomes" id="UP000265419"/>
    </source>
</evidence>
<comment type="subcellular location">
    <subcellularLocation>
        <location evidence="3">Cytoplasm</location>
    </subcellularLocation>
</comment>
<dbReference type="Pfam" id="PF02576">
    <property type="entry name" value="RimP_N"/>
    <property type="match status" value="1"/>
</dbReference>
<dbReference type="InterPro" id="IPR003728">
    <property type="entry name" value="Ribosome_maturation_RimP"/>
</dbReference>
<evidence type="ECO:0000256" key="3">
    <source>
        <dbReference type="HAMAP-Rule" id="MF_01077"/>
    </source>
</evidence>